<accession>H0QZQ9</accession>
<evidence type="ECO:0000313" key="2">
    <source>
        <dbReference type="EMBL" id="GAB18310.1"/>
    </source>
</evidence>
<dbReference type="Proteomes" id="UP000035034">
    <property type="component" value="Unassembled WGS sequence"/>
</dbReference>
<protein>
    <submittedName>
        <fullName evidence="2">Putative Xre family DNA-binding protein</fullName>
    </submittedName>
</protein>
<dbReference type="GO" id="GO:0003677">
    <property type="term" value="F:DNA binding"/>
    <property type="evidence" value="ECO:0007669"/>
    <property type="project" value="UniProtKB-KW"/>
</dbReference>
<dbReference type="EMBL" id="BAEH01000051">
    <property type="protein sequence ID" value="GAB18310.1"/>
    <property type="molecule type" value="Genomic_DNA"/>
</dbReference>
<dbReference type="RefSeq" id="WP_007317647.1">
    <property type="nucleotide sequence ID" value="NZ_BAEH01000051.1"/>
</dbReference>
<reference evidence="2 3" key="1">
    <citation type="submission" date="2011-12" db="EMBL/GenBank/DDBJ databases">
        <title>Whole genome shotgun sequence of Gordonia effusa NBRC 100432.</title>
        <authorList>
            <person name="Yoshida I."/>
            <person name="Takarada H."/>
            <person name="Hosoyama A."/>
            <person name="Tsuchikane K."/>
            <person name="Katsumata H."/>
            <person name="Yamazaki S."/>
            <person name="Fujita N."/>
        </authorList>
    </citation>
    <scope>NUCLEOTIDE SEQUENCE [LARGE SCALE GENOMIC DNA]</scope>
    <source>
        <strain evidence="2 3">NBRC 100432</strain>
    </source>
</reference>
<dbReference type="SUPFAM" id="SSF47413">
    <property type="entry name" value="lambda repressor-like DNA-binding domains"/>
    <property type="match status" value="2"/>
</dbReference>
<sequence>MPAGKLDDYAPDRVKLIRERSGVSLREIAARCGVTVGTVRSWEAGRLTPSETNGVKLASALRVHVAEFTNTPRNQPTLRQMRQWLGWSGAVAADKAGIGVTPVYTAESYTSPIPERIQIALADAYGVNSDAIVAAWKRGQQRAFGDISQS</sequence>
<dbReference type="AlphaFoldDB" id="H0QZQ9"/>
<dbReference type="InterPro" id="IPR010982">
    <property type="entry name" value="Lambda_DNA-bd_dom_sf"/>
</dbReference>
<name>H0QZQ9_9ACTN</name>
<evidence type="ECO:0000313" key="3">
    <source>
        <dbReference type="Proteomes" id="UP000035034"/>
    </source>
</evidence>
<dbReference type="CDD" id="cd00093">
    <property type="entry name" value="HTH_XRE"/>
    <property type="match status" value="1"/>
</dbReference>
<proteinExistence type="predicted"/>
<dbReference type="SMART" id="SM00530">
    <property type="entry name" value="HTH_XRE"/>
    <property type="match status" value="2"/>
</dbReference>
<keyword evidence="3" id="KW-1185">Reference proteome</keyword>
<feature type="domain" description="HTH cro/C1-type" evidence="1">
    <location>
        <begin position="14"/>
        <end position="68"/>
    </location>
</feature>
<dbReference type="Gene3D" id="1.10.260.40">
    <property type="entry name" value="lambda repressor-like DNA-binding domains"/>
    <property type="match status" value="1"/>
</dbReference>
<dbReference type="Pfam" id="PF01381">
    <property type="entry name" value="HTH_3"/>
    <property type="match status" value="1"/>
</dbReference>
<dbReference type="Pfam" id="PF13560">
    <property type="entry name" value="HTH_31"/>
    <property type="match status" value="1"/>
</dbReference>
<comment type="caution">
    <text evidence="2">The sequence shown here is derived from an EMBL/GenBank/DDBJ whole genome shotgun (WGS) entry which is preliminary data.</text>
</comment>
<dbReference type="InterPro" id="IPR001387">
    <property type="entry name" value="Cro/C1-type_HTH"/>
</dbReference>
<keyword evidence="2" id="KW-0238">DNA-binding</keyword>
<evidence type="ECO:0000259" key="1">
    <source>
        <dbReference type="PROSITE" id="PS50943"/>
    </source>
</evidence>
<dbReference type="PROSITE" id="PS50943">
    <property type="entry name" value="HTH_CROC1"/>
    <property type="match status" value="1"/>
</dbReference>
<gene>
    <name evidence="2" type="ORF">GOEFS_051_00050</name>
</gene>
<dbReference type="OrthoDB" id="4724865at2"/>
<organism evidence="2 3">
    <name type="scientific">Gordonia effusa NBRC 100432</name>
    <dbReference type="NCBI Taxonomy" id="1077974"/>
    <lineage>
        <taxon>Bacteria</taxon>
        <taxon>Bacillati</taxon>
        <taxon>Actinomycetota</taxon>
        <taxon>Actinomycetes</taxon>
        <taxon>Mycobacteriales</taxon>
        <taxon>Gordoniaceae</taxon>
        <taxon>Gordonia</taxon>
    </lineage>
</organism>
<dbReference type="STRING" id="1077974.GOEFS_051_00050"/>